<dbReference type="EMBL" id="JACHJI010000016">
    <property type="protein sequence ID" value="MBB4902459.1"/>
    <property type="molecule type" value="Genomic_DNA"/>
</dbReference>
<name>A0A7W7VA10_9ACTN</name>
<evidence type="ECO:0000256" key="1">
    <source>
        <dbReference type="SAM" id="MobiDB-lite"/>
    </source>
</evidence>
<evidence type="ECO:0000313" key="3">
    <source>
        <dbReference type="Proteomes" id="UP000579523"/>
    </source>
</evidence>
<dbReference type="Proteomes" id="UP000579523">
    <property type="component" value="Unassembled WGS sequence"/>
</dbReference>
<gene>
    <name evidence="2" type="ORF">FHS37_006556</name>
</gene>
<comment type="caution">
    <text evidence="2">The sequence shown here is derived from an EMBL/GenBank/DDBJ whole genome shotgun (WGS) entry which is preliminary data.</text>
</comment>
<keyword evidence="3" id="KW-1185">Reference proteome</keyword>
<evidence type="ECO:0000313" key="2">
    <source>
        <dbReference type="EMBL" id="MBB4902459.1"/>
    </source>
</evidence>
<proteinExistence type="predicted"/>
<accession>A0A7W7VA10</accession>
<reference evidence="2 3" key="1">
    <citation type="submission" date="2020-08" db="EMBL/GenBank/DDBJ databases">
        <title>Genomic Encyclopedia of Type Strains, Phase III (KMG-III): the genomes of soil and plant-associated and newly described type strains.</title>
        <authorList>
            <person name="Whitman W."/>
        </authorList>
    </citation>
    <scope>NUCLEOTIDE SEQUENCE [LARGE SCALE GENOMIC DNA]</scope>
    <source>
        <strain evidence="2 3">CECT 3273</strain>
    </source>
</reference>
<organism evidence="2 3">
    <name type="scientific">Streptomyces griseomycini</name>
    <dbReference type="NCBI Taxonomy" id="66895"/>
    <lineage>
        <taxon>Bacteria</taxon>
        <taxon>Bacillati</taxon>
        <taxon>Actinomycetota</taxon>
        <taxon>Actinomycetes</taxon>
        <taxon>Kitasatosporales</taxon>
        <taxon>Streptomycetaceae</taxon>
        <taxon>Streptomyces</taxon>
    </lineage>
</organism>
<dbReference type="AlphaFoldDB" id="A0A7W7VA10"/>
<feature type="compositionally biased region" description="Gly residues" evidence="1">
    <location>
        <begin position="20"/>
        <end position="35"/>
    </location>
</feature>
<feature type="region of interest" description="Disordered" evidence="1">
    <location>
        <begin position="1"/>
        <end position="41"/>
    </location>
</feature>
<dbReference type="RefSeq" id="WP_184827787.1">
    <property type="nucleotide sequence ID" value="NZ_BMTK01000023.1"/>
</dbReference>
<protein>
    <submittedName>
        <fullName evidence="2">Uncharacterized protein</fullName>
    </submittedName>
</protein>
<sequence>MGGAEDEQAVAGVVAEGRVGADGTGEAGPGGGRGGPPVAAGRRAFAPESRVPVGGLLGTRFFACDDKGGPKTAGPPP</sequence>
<feature type="compositionally biased region" description="Low complexity" evidence="1">
    <location>
        <begin position="9"/>
        <end position="18"/>
    </location>
</feature>